<dbReference type="AlphaFoldDB" id="A0A1J1I6E1"/>
<keyword evidence="2" id="KW-1185">Reference proteome</keyword>
<protein>
    <submittedName>
        <fullName evidence="1">CLUMA_CG007495, isoform A</fullName>
    </submittedName>
</protein>
<proteinExistence type="predicted"/>
<evidence type="ECO:0000313" key="1">
    <source>
        <dbReference type="EMBL" id="CRK93969.1"/>
    </source>
</evidence>
<gene>
    <name evidence="1" type="ORF">CLUMA_CG007495</name>
</gene>
<evidence type="ECO:0000313" key="2">
    <source>
        <dbReference type="Proteomes" id="UP000183832"/>
    </source>
</evidence>
<dbReference type="Proteomes" id="UP000183832">
    <property type="component" value="Unassembled WGS sequence"/>
</dbReference>
<sequence length="71" mass="8305">MKEKIARSNLLAIELTKKDVTKALGWPIWTGINIIPKIIMPWDNCFQHVRFYEIIWLKSEGENFSDLGEIT</sequence>
<accession>A0A1J1I6E1</accession>
<dbReference type="EMBL" id="CVRI01000038">
    <property type="protein sequence ID" value="CRK93969.1"/>
    <property type="molecule type" value="Genomic_DNA"/>
</dbReference>
<name>A0A1J1I6E1_9DIPT</name>
<reference evidence="1 2" key="1">
    <citation type="submission" date="2015-04" db="EMBL/GenBank/DDBJ databases">
        <authorList>
            <person name="Syromyatnikov M.Y."/>
            <person name="Popov V.N."/>
        </authorList>
    </citation>
    <scope>NUCLEOTIDE SEQUENCE [LARGE SCALE GENOMIC DNA]</scope>
</reference>
<organism evidence="1 2">
    <name type="scientific">Clunio marinus</name>
    <dbReference type="NCBI Taxonomy" id="568069"/>
    <lineage>
        <taxon>Eukaryota</taxon>
        <taxon>Metazoa</taxon>
        <taxon>Ecdysozoa</taxon>
        <taxon>Arthropoda</taxon>
        <taxon>Hexapoda</taxon>
        <taxon>Insecta</taxon>
        <taxon>Pterygota</taxon>
        <taxon>Neoptera</taxon>
        <taxon>Endopterygota</taxon>
        <taxon>Diptera</taxon>
        <taxon>Nematocera</taxon>
        <taxon>Chironomoidea</taxon>
        <taxon>Chironomidae</taxon>
        <taxon>Clunio</taxon>
    </lineage>
</organism>